<dbReference type="InterPro" id="IPR036138">
    <property type="entry name" value="PBP_dimer_sf"/>
</dbReference>
<evidence type="ECO:0000313" key="7">
    <source>
        <dbReference type="Proteomes" id="UP000000771"/>
    </source>
</evidence>
<proteinExistence type="inferred from homology"/>
<keyword evidence="6" id="KW-0328">Glycosyltransferase</keyword>
<dbReference type="HOGENOM" id="CLU_009289_6_5_11"/>
<feature type="domain" description="Penicillin-binding protein transpeptidase" evidence="4">
    <location>
        <begin position="241"/>
        <end position="559"/>
    </location>
</feature>
<dbReference type="STRING" id="525909.Afer_1250"/>
<dbReference type="Pfam" id="PF00905">
    <property type="entry name" value="Transpeptidase"/>
    <property type="match status" value="1"/>
</dbReference>
<dbReference type="SUPFAM" id="SSF56601">
    <property type="entry name" value="beta-lactamase/transpeptidase-like"/>
    <property type="match status" value="1"/>
</dbReference>
<keyword evidence="6" id="KW-0808">Transferase</keyword>
<organism evidence="6 7">
    <name type="scientific">Acidimicrobium ferrooxidans (strain DSM 10331 / JCM 15462 / NBRC 103882 / ICP)</name>
    <dbReference type="NCBI Taxonomy" id="525909"/>
    <lineage>
        <taxon>Bacteria</taxon>
        <taxon>Bacillati</taxon>
        <taxon>Actinomycetota</taxon>
        <taxon>Acidimicrobiia</taxon>
        <taxon>Acidimicrobiales</taxon>
        <taxon>Acidimicrobiaceae</taxon>
        <taxon>Acidimicrobium</taxon>
    </lineage>
</organism>
<comment type="similarity">
    <text evidence="2">Belongs to the transpeptidase family.</text>
</comment>
<name>C7LZM3_ACIFD</name>
<dbReference type="Gene3D" id="3.90.1310.10">
    <property type="entry name" value="Penicillin-binding protein 2a (Domain 2)"/>
    <property type="match status" value="1"/>
</dbReference>
<keyword evidence="7" id="KW-1185">Reference proteome</keyword>
<dbReference type="EC" id="2.4.1.129" evidence="6"/>
<dbReference type="Proteomes" id="UP000000771">
    <property type="component" value="Chromosome"/>
</dbReference>
<accession>C7LZM3</accession>
<keyword evidence="3" id="KW-0472">Membrane</keyword>
<reference evidence="6 7" key="1">
    <citation type="journal article" date="2009" name="Stand. Genomic Sci.">
        <title>Complete genome sequence of Acidimicrobium ferrooxidans type strain (ICP).</title>
        <authorList>
            <person name="Clum A."/>
            <person name="Nolan M."/>
            <person name="Lang E."/>
            <person name="Glavina Del Rio T."/>
            <person name="Tice H."/>
            <person name="Copeland A."/>
            <person name="Cheng J.F."/>
            <person name="Lucas S."/>
            <person name="Chen F."/>
            <person name="Bruce D."/>
            <person name="Goodwin L."/>
            <person name="Pitluck S."/>
            <person name="Ivanova N."/>
            <person name="Mavrommatis K."/>
            <person name="Mikhailova N."/>
            <person name="Pati A."/>
            <person name="Chen A."/>
            <person name="Palaniappan K."/>
            <person name="Goker M."/>
            <person name="Spring S."/>
            <person name="Land M."/>
            <person name="Hauser L."/>
            <person name="Chang Y.J."/>
            <person name="Jeffries C.C."/>
            <person name="Chain P."/>
            <person name="Bristow J."/>
            <person name="Eisen J.A."/>
            <person name="Markowitz V."/>
            <person name="Hugenholtz P."/>
            <person name="Kyrpides N.C."/>
            <person name="Klenk H.P."/>
            <person name="Lapidus A."/>
        </authorList>
    </citation>
    <scope>NUCLEOTIDE SEQUENCE [LARGE SCALE GENOMIC DNA]</scope>
    <source>
        <strain evidence="7">DSM 10331 / JCM 15462 / NBRC 103882 / ICP</strain>
    </source>
</reference>
<sequence>MARHVRIVGAVTVVALGAIAAQLVRLTVGPAPRYGQLATSESETRVVLSAPRGAIFARNGVAFATSIERDAIIADPLQIHDVAPEAERLARLLGLSVASVTSALEVHGGYSVVDPDALLSVGGRIEQLALDGALPGITVTPTTLPVYPLGDLAEPVIGRVSPAGVGTFGLEYAYQRVLAGAPGWALERVTAQGAPVPGGLVAEHPPRPGTSIELTIDPVLQSDVENALASEIETTRALGATAVVMDPHTGQILAMASLAAPALPGTSSVGGSQPVDVPRALPTESWLNDPVAYAYEPGSVAKIATFAAALERGIITPTSTETVPNQLVIDGSVFHDAESHPTEVLSMSQILAQSSNVGTIELAERLGPTAIYDSFRRLGWGVDPGLAFPGATAGYLKPPSEWSPTAIGSTPIGQDQLVTPLEILDSYNAVANGGVLVNPTLVAGTVGTDGTVHLAPAAPRHRVMPAAIASELLGLFSHVTGSNATAPDAAIPGYLVAGKTGTSQKPYHARGGYQPGAYWGTFVGMVPAQHPVLSAIVMVDQPVPIYGGMTAAPVFSQIMRAALARYGVTPEGQVTSTLLSSVDMHPGAGVQG</sequence>
<dbReference type="GO" id="GO:0016757">
    <property type="term" value="F:glycosyltransferase activity"/>
    <property type="evidence" value="ECO:0007669"/>
    <property type="project" value="UniProtKB-KW"/>
</dbReference>
<comment type="subcellular location">
    <subcellularLocation>
        <location evidence="1">Membrane</location>
    </subcellularLocation>
</comment>
<dbReference type="GO" id="GO:0071555">
    <property type="term" value="P:cell wall organization"/>
    <property type="evidence" value="ECO:0007669"/>
    <property type="project" value="TreeGrafter"/>
</dbReference>
<dbReference type="KEGG" id="afo:Afer_1250"/>
<dbReference type="GO" id="GO:0005886">
    <property type="term" value="C:plasma membrane"/>
    <property type="evidence" value="ECO:0007669"/>
    <property type="project" value="TreeGrafter"/>
</dbReference>
<gene>
    <name evidence="6" type="ordered locus">Afer_1250</name>
</gene>
<feature type="domain" description="Penicillin-binding protein dimerisation" evidence="5">
    <location>
        <begin position="49"/>
        <end position="195"/>
    </location>
</feature>
<dbReference type="InterPro" id="IPR005311">
    <property type="entry name" value="PBP_dimer"/>
</dbReference>
<evidence type="ECO:0000256" key="2">
    <source>
        <dbReference type="ARBA" id="ARBA00007171"/>
    </source>
</evidence>
<dbReference type="RefSeq" id="WP_015798667.1">
    <property type="nucleotide sequence ID" value="NC_013124.1"/>
</dbReference>
<evidence type="ECO:0000256" key="3">
    <source>
        <dbReference type="ARBA" id="ARBA00023136"/>
    </source>
</evidence>
<dbReference type="PANTHER" id="PTHR30627">
    <property type="entry name" value="PEPTIDOGLYCAN D,D-TRANSPEPTIDASE"/>
    <property type="match status" value="1"/>
</dbReference>
<dbReference type="SUPFAM" id="SSF56519">
    <property type="entry name" value="Penicillin binding protein dimerisation domain"/>
    <property type="match status" value="1"/>
</dbReference>
<evidence type="ECO:0000256" key="1">
    <source>
        <dbReference type="ARBA" id="ARBA00004370"/>
    </source>
</evidence>
<evidence type="ECO:0000313" key="6">
    <source>
        <dbReference type="EMBL" id="ACU54181.1"/>
    </source>
</evidence>
<dbReference type="PANTHER" id="PTHR30627:SF1">
    <property type="entry name" value="PEPTIDOGLYCAN D,D-TRANSPEPTIDASE FTSI"/>
    <property type="match status" value="1"/>
</dbReference>
<dbReference type="InterPro" id="IPR050515">
    <property type="entry name" value="Beta-lactam/transpept"/>
</dbReference>
<dbReference type="EMBL" id="CP001631">
    <property type="protein sequence ID" value="ACU54181.1"/>
    <property type="molecule type" value="Genomic_DNA"/>
</dbReference>
<dbReference type="InterPro" id="IPR012338">
    <property type="entry name" value="Beta-lactam/transpept-like"/>
</dbReference>
<dbReference type="InterPro" id="IPR001460">
    <property type="entry name" value="PCN-bd_Tpept"/>
</dbReference>
<evidence type="ECO:0000259" key="4">
    <source>
        <dbReference type="Pfam" id="PF00905"/>
    </source>
</evidence>
<dbReference type="eggNOG" id="COG0768">
    <property type="taxonomic scope" value="Bacteria"/>
</dbReference>
<evidence type="ECO:0000259" key="5">
    <source>
        <dbReference type="Pfam" id="PF03717"/>
    </source>
</evidence>
<dbReference type="GO" id="GO:0008658">
    <property type="term" value="F:penicillin binding"/>
    <property type="evidence" value="ECO:0007669"/>
    <property type="project" value="InterPro"/>
</dbReference>
<dbReference type="Gene3D" id="3.30.450.330">
    <property type="match status" value="1"/>
</dbReference>
<dbReference type="Gene3D" id="3.40.710.10">
    <property type="entry name" value="DD-peptidase/beta-lactamase superfamily"/>
    <property type="match status" value="1"/>
</dbReference>
<protein>
    <submittedName>
        <fullName evidence="6">Peptidoglycan glycosyltransferase</fullName>
        <ecNumber evidence="6">2.4.1.129</ecNumber>
    </submittedName>
</protein>
<dbReference type="Pfam" id="PF03717">
    <property type="entry name" value="PBP_dimer"/>
    <property type="match status" value="1"/>
</dbReference>
<dbReference type="AlphaFoldDB" id="C7LZM3"/>